<evidence type="ECO:0000313" key="8">
    <source>
        <dbReference type="EMBL" id="RKX67832.1"/>
    </source>
</evidence>
<dbReference type="Gene3D" id="1.10.287.1490">
    <property type="match status" value="1"/>
</dbReference>
<feature type="coiled-coil region" evidence="6">
    <location>
        <begin position="318"/>
        <end position="482"/>
    </location>
</feature>
<accession>A0A660SB47</accession>
<evidence type="ECO:0000256" key="1">
    <source>
        <dbReference type="ARBA" id="ARBA00022490"/>
    </source>
</evidence>
<dbReference type="Pfam" id="PF02463">
    <property type="entry name" value="SMC_N"/>
    <property type="match status" value="2"/>
</dbReference>
<dbReference type="GO" id="GO:0005694">
    <property type="term" value="C:chromosome"/>
    <property type="evidence" value="ECO:0007669"/>
    <property type="project" value="InterPro"/>
</dbReference>
<evidence type="ECO:0000259" key="7">
    <source>
        <dbReference type="Pfam" id="PF02463"/>
    </source>
</evidence>
<feature type="binding site" evidence="6">
    <location>
        <begin position="32"/>
        <end position="39"/>
    </location>
    <ligand>
        <name>ATP</name>
        <dbReference type="ChEBI" id="CHEBI:30616"/>
    </ligand>
</feature>
<dbReference type="Proteomes" id="UP000282321">
    <property type="component" value="Unassembled WGS sequence"/>
</dbReference>
<evidence type="ECO:0000256" key="2">
    <source>
        <dbReference type="ARBA" id="ARBA00022741"/>
    </source>
</evidence>
<keyword evidence="4 6" id="KW-0175">Coiled coil</keyword>
<evidence type="ECO:0000256" key="5">
    <source>
        <dbReference type="ARBA" id="ARBA00023125"/>
    </source>
</evidence>
<dbReference type="AlphaFoldDB" id="A0A660SB47"/>
<dbReference type="Gene3D" id="3.40.50.300">
    <property type="entry name" value="P-loop containing nucleotide triphosphate hydrolases"/>
    <property type="match status" value="2"/>
</dbReference>
<dbReference type="SUPFAM" id="SSF75553">
    <property type="entry name" value="Smc hinge domain"/>
    <property type="match status" value="1"/>
</dbReference>
<dbReference type="InterPro" id="IPR024704">
    <property type="entry name" value="SMC"/>
</dbReference>
<dbReference type="InterPro" id="IPR036277">
    <property type="entry name" value="SMC_hinge_sf"/>
</dbReference>
<dbReference type="GO" id="GO:0006260">
    <property type="term" value="P:DNA replication"/>
    <property type="evidence" value="ECO:0007669"/>
    <property type="project" value="UniProtKB-UniRule"/>
</dbReference>
<keyword evidence="1 6" id="KW-0963">Cytoplasm</keyword>
<dbReference type="GO" id="GO:0007059">
    <property type="term" value="P:chromosome segregation"/>
    <property type="evidence" value="ECO:0007669"/>
    <property type="project" value="UniProtKB-UniRule"/>
</dbReference>
<dbReference type="GO" id="GO:0016887">
    <property type="term" value="F:ATP hydrolysis activity"/>
    <property type="evidence" value="ECO:0007669"/>
    <property type="project" value="InterPro"/>
</dbReference>
<dbReference type="GO" id="GO:0005737">
    <property type="term" value="C:cytoplasm"/>
    <property type="evidence" value="ECO:0007669"/>
    <property type="project" value="UniProtKB-SubCell"/>
</dbReference>
<dbReference type="PANTHER" id="PTHR43977">
    <property type="entry name" value="STRUCTURAL MAINTENANCE OF CHROMOSOMES PROTEIN 3"/>
    <property type="match status" value="1"/>
</dbReference>
<organism evidence="8 9">
    <name type="scientific">candidate division TA06 bacterium</name>
    <dbReference type="NCBI Taxonomy" id="2250710"/>
    <lineage>
        <taxon>Bacteria</taxon>
        <taxon>Bacteria division TA06</taxon>
    </lineage>
</organism>
<comment type="subcellular location">
    <subcellularLocation>
        <location evidence="6">Cytoplasm</location>
    </subcellularLocation>
</comment>
<keyword evidence="3 6" id="KW-0067">ATP-binding</keyword>
<dbReference type="GO" id="GO:0030261">
    <property type="term" value="P:chromosome condensation"/>
    <property type="evidence" value="ECO:0007669"/>
    <property type="project" value="InterPro"/>
</dbReference>
<dbReference type="HAMAP" id="MF_01894">
    <property type="entry name" value="Smc_prok"/>
    <property type="match status" value="1"/>
</dbReference>
<dbReference type="InterPro" id="IPR027417">
    <property type="entry name" value="P-loop_NTPase"/>
</dbReference>
<dbReference type="NCBIfam" id="TIGR02168">
    <property type="entry name" value="SMC_prok_B"/>
    <property type="match status" value="1"/>
</dbReference>
<evidence type="ECO:0000256" key="3">
    <source>
        <dbReference type="ARBA" id="ARBA00022840"/>
    </source>
</evidence>
<feature type="coiled-coil region" evidence="6">
    <location>
        <begin position="643"/>
        <end position="897"/>
    </location>
</feature>
<comment type="function">
    <text evidence="6">Required for chromosome condensation and partitioning.</text>
</comment>
<comment type="subunit">
    <text evidence="6">Homodimer.</text>
</comment>
<keyword evidence="2 6" id="KW-0547">Nucleotide-binding</keyword>
<dbReference type="GO" id="GO:0005524">
    <property type="term" value="F:ATP binding"/>
    <property type="evidence" value="ECO:0007669"/>
    <property type="project" value="UniProtKB-UniRule"/>
</dbReference>
<evidence type="ECO:0000256" key="6">
    <source>
        <dbReference type="HAMAP-Rule" id="MF_01894"/>
    </source>
</evidence>
<comment type="domain">
    <text evidence="6">Contains large globular domains required for ATP hydrolysis at each terminus and a third globular domain forming a flexible hinge near the middle of the molecule. These domains are separated by coiled-coil structures.</text>
</comment>
<protein>
    <recommendedName>
        <fullName evidence="6">Chromosome partition protein Smc</fullName>
    </recommendedName>
</protein>
<evidence type="ECO:0000256" key="4">
    <source>
        <dbReference type="ARBA" id="ARBA00023054"/>
    </source>
</evidence>
<reference evidence="8 9" key="1">
    <citation type="submission" date="2018-06" db="EMBL/GenBank/DDBJ databases">
        <title>Extensive metabolic versatility and redundancy in microbially diverse, dynamic hydrothermal sediments.</title>
        <authorList>
            <person name="Dombrowski N."/>
            <person name="Teske A."/>
            <person name="Baker B.J."/>
        </authorList>
    </citation>
    <scope>NUCLEOTIDE SEQUENCE [LARGE SCALE GENOMIC DNA]</scope>
    <source>
        <strain evidence="8">B35_G9</strain>
    </source>
</reference>
<dbReference type="SUPFAM" id="SSF52540">
    <property type="entry name" value="P-loop containing nucleoside triphosphate hydrolases"/>
    <property type="match status" value="1"/>
</dbReference>
<keyword evidence="5 6" id="KW-0238">DNA-binding</keyword>
<dbReference type="GO" id="GO:0003677">
    <property type="term" value="F:DNA binding"/>
    <property type="evidence" value="ECO:0007669"/>
    <property type="project" value="UniProtKB-UniRule"/>
</dbReference>
<dbReference type="InterPro" id="IPR011890">
    <property type="entry name" value="SMC_prok"/>
</dbReference>
<comment type="similarity">
    <text evidence="6">Belongs to the SMC family.</text>
</comment>
<dbReference type="GO" id="GO:0007062">
    <property type="term" value="P:sister chromatid cohesion"/>
    <property type="evidence" value="ECO:0007669"/>
    <property type="project" value="InterPro"/>
</dbReference>
<evidence type="ECO:0000313" key="9">
    <source>
        <dbReference type="Proteomes" id="UP000282321"/>
    </source>
</evidence>
<dbReference type="PIRSF" id="PIRSF005719">
    <property type="entry name" value="SMC"/>
    <property type="match status" value="1"/>
</dbReference>
<proteinExistence type="inferred from homology"/>
<feature type="coiled-coil region" evidence="6">
    <location>
        <begin position="208"/>
        <end position="254"/>
    </location>
</feature>
<gene>
    <name evidence="6 8" type="primary">smc</name>
    <name evidence="8" type="ORF">DRP44_01330</name>
</gene>
<dbReference type="EMBL" id="QNBC01000009">
    <property type="protein sequence ID" value="RKX67832.1"/>
    <property type="molecule type" value="Genomic_DNA"/>
</dbReference>
<feature type="domain" description="RecF/RecN/SMC N-terminal" evidence="7">
    <location>
        <begin position="4"/>
        <end position="191"/>
    </location>
</feature>
<name>A0A660SB47_UNCT6</name>
<feature type="domain" description="RecF/RecN/SMC N-terminal" evidence="7">
    <location>
        <begin position="873"/>
        <end position="1134"/>
    </location>
</feature>
<dbReference type="SUPFAM" id="SSF57997">
    <property type="entry name" value="Tropomyosin"/>
    <property type="match status" value="2"/>
</dbReference>
<sequence>MKLLDIEISGFKSFANPVRIPIDKDLIGFVGPNGCGKSNIVDAIKWVIGEQSPKEIRCEKSGDVIFNGSTLRAAQGMAEVTLRLSNEDKIIPLNYNEIEITRRLYKNGDSEYLLNRTPVRLKDINRFLSGTGLGESSYTLFKPSVIDDLLRPNSMLINDILSEASGIAKYKLDKKETMKKLALTRDAMKRGEDIIAEVSERLRVLKYQADKARRYNKLKEDIENKEKLFLISSYKSLREELGEIESKIELFGNREIDKIGELNDFDKVRKEWDEKIVKISDLREAVSQSIDSINEQLNIIIGEKSTIIAELKNFQGRSKGLLKEKKEQSEQIPKIEEELSSIRQKTNATEKQIIELEKDIEVLKRQTDDVTKKIVDKSKELDLKKKELDEKKNNLRNIENELALENRTYQFDLDKLDTLKNELDSKIEESNKIKEQIPILEDRLADYLTKEKNLKEEVAKLKEELVKTNSAMEKNKDELRLTENSLGRMKSELAILKEMEENGEGIGEEALRFRNSGKPLLMDRVEVKQGYEELIENLLSNYRDAVLLNNREEFVDLLKKIASNNGNGKINFIYKKEEKSEGDVVGVISNGKEFLPSFIVDTRIVDSIEDIDFDSEIPQVTKDGKVYFYKNFISVGGSGKVKFIGRKKQIKELEKSVEKKENERVLLEGAIKDLTKKQENLLNKINEEDKKAVKLSEEITEIEEEIRIENGKMSLIDTEIEDIREEIAEYSINIDDIKLKINELENALTVAREEIPSIDTYEEDLREMRLKLDTLNKRIQEKLLEKVRKENELTNGKRLAKETEEKISFKKERIAEIEERLKEFAVKIEEKKQSIDELEKKERGLRESIKKLREEDRQYREDIVKFREEINAKQKDIAVIKEELEVIRKEIEEQKIRRESVSVKIDEIAIQLRNKYGIDADKSDFETEENILDSEEIEKLKNRLVKMEPINLLALKEYNEVRERLDFLIKQKEDLVESEKSLLKTIEIADKRAKEDFEKNFNIIKRKFNEIFVELFGGGKSNIVIEDEQNPIESKITIYAQPPGKRVKNITMLSTGEQTLAAIALLFAIYETKPSPFCFMDEIDAPLDDANVERFLTLLKRLKSKSQILMITHNRRTMEICEYIYGVTMEEGISKVISINLQKEVEEWV</sequence>
<dbReference type="InterPro" id="IPR003395">
    <property type="entry name" value="RecF/RecN/SMC_N"/>
</dbReference>
<comment type="caution">
    <text evidence="8">The sequence shown here is derived from an EMBL/GenBank/DDBJ whole genome shotgun (WGS) entry which is preliminary data.</text>
</comment>